<evidence type="ECO:0000256" key="5">
    <source>
        <dbReference type="ARBA" id="ARBA00022984"/>
    </source>
</evidence>
<dbReference type="Proteomes" id="UP001413721">
    <property type="component" value="Unassembled WGS sequence"/>
</dbReference>
<dbReference type="InterPro" id="IPR012338">
    <property type="entry name" value="Beta-lactam/transpept-like"/>
</dbReference>
<keyword evidence="9" id="KW-0812">Transmembrane</keyword>
<keyword evidence="11" id="KW-0645">Protease</keyword>
<feature type="compositionally biased region" description="Low complexity" evidence="8">
    <location>
        <begin position="18"/>
        <end position="38"/>
    </location>
</feature>
<dbReference type="InterPro" id="IPR007730">
    <property type="entry name" value="SPOR-like_dom"/>
</dbReference>
<dbReference type="PRINTS" id="PR00725">
    <property type="entry name" value="DADACBPTASE1"/>
</dbReference>
<feature type="region of interest" description="Disordered" evidence="8">
    <location>
        <begin position="14"/>
        <end position="38"/>
    </location>
</feature>
<proteinExistence type="inferred from homology"/>
<evidence type="ECO:0000256" key="9">
    <source>
        <dbReference type="SAM" id="Phobius"/>
    </source>
</evidence>
<dbReference type="PANTHER" id="PTHR21581:SF6">
    <property type="entry name" value="TRAFFICKING PROTEIN PARTICLE COMPLEX SUBUNIT 12"/>
    <property type="match status" value="1"/>
</dbReference>
<dbReference type="GO" id="GO:0004180">
    <property type="term" value="F:carboxypeptidase activity"/>
    <property type="evidence" value="ECO:0007669"/>
    <property type="project" value="UniProtKB-KW"/>
</dbReference>
<keyword evidence="12" id="KW-1185">Reference proteome</keyword>
<dbReference type="EMBL" id="JBBKTW010000006">
    <property type="protein sequence ID" value="MEN2989983.1"/>
    <property type="molecule type" value="Genomic_DNA"/>
</dbReference>
<comment type="similarity">
    <text evidence="1 7">Belongs to the peptidase S11 family.</text>
</comment>
<dbReference type="InterPro" id="IPR001967">
    <property type="entry name" value="Peptidase_S11_N"/>
</dbReference>
<keyword evidence="4" id="KW-0133">Cell shape</keyword>
<evidence type="ECO:0000256" key="6">
    <source>
        <dbReference type="ARBA" id="ARBA00023316"/>
    </source>
</evidence>
<dbReference type="InterPro" id="IPR018044">
    <property type="entry name" value="Peptidase_S11"/>
</dbReference>
<gene>
    <name evidence="11" type="ORF">WG926_16820</name>
</gene>
<organism evidence="11 12">
    <name type="scientific">Tistrella arctica</name>
    <dbReference type="NCBI Taxonomy" id="3133430"/>
    <lineage>
        <taxon>Bacteria</taxon>
        <taxon>Pseudomonadati</taxon>
        <taxon>Pseudomonadota</taxon>
        <taxon>Alphaproteobacteria</taxon>
        <taxon>Geminicoccales</taxon>
        <taxon>Geminicoccaceae</taxon>
        <taxon>Tistrella</taxon>
    </lineage>
</organism>
<evidence type="ECO:0000256" key="2">
    <source>
        <dbReference type="ARBA" id="ARBA00022729"/>
    </source>
</evidence>
<evidence type="ECO:0000256" key="1">
    <source>
        <dbReference type="ARBA" id="ARBA00007164"/>
    </source>
</evidence>
<sequence>MDIGRYSRMRIARPDGCTRSTSTRATAAAGEPASAGRPARVSRAGLPLIRLALVLLVAVMAATGFARDAAAGYAALVVEADTGRVLYSKNGDVRNYPASLTKMMTLYMTFEAIKARKLSMDTALPVSARAAGMAPTKLGLRAGQTIKVKDAVYGLITKSANDAAVVLAEAISGSEIAFARAMTARARKLGMEKTTFQNANGLPNRHQLSTARDMATLAVRLMNDFPREYALFSTKSYNYKGQELRNHNRLLSSYTGTDGIKTGYTRASGFNIVVSAVRDDRRLIGVIFGGSTSRERDKAVAALLDKSFTRLASETPAERQRAIASARARGELQIARLERDLDDIGGSGIQVASITDAQVAAAERDMTGAAAIAAVDEDDAELAETTQVAAAAPTPAPATQLAAVAAGTANARAADIRNGPAPQPVAQGDTQYAAIAPKPRVFDAQGRWGIQFGAFGRVDAAQGLVGRAQDLLPAELRSGAETAVEPHSIGGRYIYRARMMGFEGERPARQACALLDKRGIACILVPPISALSAAG</sequence>
<keyword evidence="11" id="KW-0121">Carboxypeptidase</keyword>
<evidence type="ECO:0000256" key="4">
    <source>
        <dbReference type="ARBA" id="ARBA00022960"/>
    </source>
</evidence>
<dbReference type="InterPro" id="IPR036680">
    <property type="entry name" value="SPOR-like_sf"/>
</dbReference>
<evidence type="ECO:0000313" key="12">
    <source>
        <dbReference type="Proteomes" id="UP001413721"/>
    </source>
</evidence>
<evidence type="ECO:0000256" key="8">
    <source>
        <dbReference type="SAM" id="MobiDB-lite"/>
    </source>
</evidence>
<evidence type="ECO:0000256" key="3">
    <source>
        <dbReference type="ARBA" id="ARBA00022801"/>
    </source>
</evidence>
<evidence type="ECO:0000259" key="10">
    <source>
        <dbReference type="PROSITE" id="PS51724"/>
    </source>
</evidence>
<evidence type="ECO:0000313" key="11">
    <source>
        <dbReference type="EMBL" id="MEN2989983.1"/>
    </source>
</evidence>
<keyword evidence="6" id="KW-0961">Cell wall biogenesis/degradation</keyword>
<name>A0ABU9YMF6_9PROT</name>
<keyword evidence="9" id="KW-1133">Transmembrane helix</keyword>
<dbReference type="Gene3D" id="3.40.710.10">
    <property type="entry name" value="DD-peptidase/beta-lactamase superfamily"/>
    <property type="match status" value="1"/>
</dbReference>
<dbReference type="SUPFAM" id="SSF56601">
    <property type="entry name" value="beta-lactamase/transpeptidase-like"/>
    <property type="match status" value="1"/>
</dbReference>
<keyword evidence="5" id="KW-0573">Peptidoglycan synthesis</keyword>
<keyword evidence="2" id="KW-0732">Signal</keyword>
<comment type="caution">
    <text evidence="11">The sequence shown here is derived from an EMBL/GenBank/DDBJ whole genome shotgun (WGS) entry which is preliminary data.</text>
</comment>
<evidence type="ECO:0000256" key="7">
    <source>
        <dbReference type="RuleBase" id="RU004016"/>
    </source>
</evidence>
<protein>
    <submittedName>
        <fullName evidence="11">D-alanyl-D-alanine carboxypeptidase</fullName>
    </submittedName>
</protein>
<dbReference type="Gene3D" id="3.30.70.1070">
    <property type="entry name" value="Sporulation related repeat"/>
    <property type="match status" value="1"/>
</dbReference>
<dbReference type="Pfam" id="PF00768">
    <property type="entry name" value="Peptidase_S11"/>
    <property type="match status" value="1"/>
</dbReference>
<dbReference type="RefSeq" id="WP_345937846.1">
    <property type="nucleotide sequence ID" value="NZ_JBBKTW010000006.1"/>
</dbReference>
<keyword evidence="9" id="KW-0472">Membrane</keyword>
<feature type="domain" description="SPOR" evidence="10">
    <location>
        <begin position="442"/>
        <end position="531"/>
    </location>
</feature>
<dbReference type="PROSITE" id="PS51724">
    <property type="entry name" value="SPOR"/>
    <property type="match status" value="1"/>
</dbReference>
<dbReference type="PANTHER" id="PTHR21581">
    <property type="entry name" value="D-ALANYL-D-ALANINE CARBOXYPEPTIDASE"/>
    <property type="match status" value="1"/>
</dbReference>
<reference evidence="11 12" key="1">
    <citation type="submission" date="2024-03" db="EMBL/GenBank/DDBJ databases">
        <title>High-quality draft genome sequencing of Tistrella sp. BH-R2-4.</title>
        <authorList>
            <person name="Dong C."/>
        </authorList>
    </citation>
    <scope>NUCLEOTIDE SEQUENCE [LARGE SCALE GENOMIC DNA]</scope>
    <source>
        <strain evidence="11 12">BH-R2-4</strain>
    </source>
</reference>
<dbReference type="Pfam" id="PF05036">
    <property type="entry name" value="SPOR"/>
    <property type="match status" value="1"/>
</dbReference>
<keyword evidence="3" id="KW-0378">Hydrolase</keyword>
<accession>A0ABU9YMF6</accession>
<feature type="transmembrane region" description="Helical" evidence="9">
    <location>
        <begin position="47"/>
        <end position="66"/>
    </location>
</feature>